<reference evidence="2 3" key="1">
    <citation type="submission" date="2021-04" db="EMBL/GenBank/DDBJ databases">
        <title>Description of novel Flavobacterium sp. F-328.</title>
        <authorList>
            <person name="Saticioglu I.B."/>
        </authorList>
    </citation>
    <scope>NUCLEOTIDE SEQUENCE [LARGE SCALE GENOMIC DNA]</scope>
    <source>
        <strain evidence="2 3">F-328</strain>
    </source>
</reference>
<feature type="chain" id="PRO_5046744784" description="DUF3575 domain-containing protein" evidence="1">
    <location>
        <begin position="28"/>
        <end position="185"/>
    </location>
</feature>
<sequence length="185" mass="20769">MPLKNFKNSKTFILAAFMALTIPNSFAQNIPSVAKSQFKINVLLPGLVYEYGLSSKNTLYTEISSGYGYTSNMFGNTWSFYPYLDTQFRHYYNLDKRAANNKTTAHNTGSFVALMGVYNFKSINSNKNFLPSQSSFTLAPAWGFQRTYNKNFNLDLSAGIGYNFQGSDSNVIPVINFTLGWVIGK</sequence>
<dbReference type="RefSeq" id="WP_210790066.1">
    <property type="nucleotide sequence ID" value="NZ_JAGPXB010000008.1"/>
</dbReference>
<keyword evidence="1" id="KW-0732">Signal</keyword>
<accession>A0ABS5D4L4</accession>
<evidence type="ECO:0000256" key="1">
    <source>
        <dbReference type="SAM" id="SignalP"/>
    </source>
</evidence>
<evidence type="ECO:0000313" key="3">
    <source>
        <dbReference type="Proteomes" id="UP000679008"/>
    </source>
</evidence>
<evidence type="ECO:0000313" key="2">
    <source>
        <dbReference type="EMBL" id="MBQ0908964.1"/>
    </source>
</evidence>
<keyword evidence="3" id="KW-1185">Reference proteome</keyword>
<evidence type="ECO:0008006" key="4">
    <source>
        <dbReference type="Google" id="ProtNLM"/>
    </source>
</evidence>
<feature type="signal peptide" evidence="1">
    <location>
        <begin position="1"/>
        <end position="27"/>
    </location>
</feature>
<protein>
    <recommendedName>
        <fullName evidence="4">DUF3575 domain-containing protein</fullName>
    </recommendedName>
</protein>
<name>A0ABS5D4L4_9FLAO</name>
<organism evidence="2 3">
    <name type="scientific">Flavobacterium erciyesense</name>
    <dbReference type="NCBI Taxonomy" id="2825842"/>
    <lineage>
        <taxon>Bacteria</taxon>
        <taxon>Pseudomonadati</taxon>
        <taxon>Bacteroidota</taxon>
        <taxon>Flavobacteriia</taxon>
        <taxon>Flavobacteriales</taxon>
        <taxon>Flavobacteriaceae</taxon>
        <taxon>Flavobacterium</taxon>
    </lineage>
</organism>
<dbReference type="EMBL" id="JAGPXB010000008">
    <property type="protein sequence ID" value="MBQ0908964.1"/>
    <property type="molecule type" value="Genomic_DNA"/>
</dbReference>
<proteinExistence type="predicted"/>
<comment type="caution">
    <text evidence="2">The sequence shown here is derived from an EMBL/GenBank/DDBJ whole genome shotgun (WGS) entry which is preliminary data.</text>
</comment>
<dbReference type="Proteomes" id="UP000679008">
    <property type="component" value="Unassembled WGS sequence"/>
</dbReference>
<gene>
    <name evidence="2" type="ORF">KBJ98_09650</name>
</gene>